<evidence type="ECO:0000313" key="1">
    <source>
        <dbReference type="EMBL" id="GAD25943.1"/>
    </source>
</evidence>
<proteinExistence type="predicted"/>
<dbReference type="Proteomes" id="UP000018209">
    <property type="component" value="Unassembled WGS sequence"/>
</dbReference>
<organism evidence="1 2">
    <name type="scientific">Gluconobacter thailandicus NBRC 3257</name>
    <dbReference type="NCBI Taxonomy" id="1381097"/>
    <lineage>
        <taxon>Bacteria</taxon>
        <taxon>Pseudomonadati</taxon>
        <taxon>Pseudomonadota</taxon>
        <taxon>Alphaproteobacteria</taxon>
        <taxon>Acetobacterales</taxon>
        <taxon>Acetobacteraceae</taxon>
        <taxon>Gluconobacter</taxon>
    </lineage>
</organism>
<evidence type="ECO:0000313" key="2">
    <source>
        <dbReference type="Proteomes" id="UP000018209"/>
    </source>
</evidence>
<sequence>MISGYCVHCSRNRLDQVLTAKNEFQSSKIVVDLMQEAPLFRS</sequence>
<accession>A0ABQ0IUQ0</accession>
<comment type="caution">
    <text evidence="1">The sequence shown here is derived from an EMBL/GenBank/DDBJ whole genome shotgun (WGS) entry which is preliminary data.</text>
</comment>
<dbReference type="EMBL" id="BASM01000013">
    <property type="protein sequence ID" value="GAD25943.1"/>
    <property type="molecule type" value="Genomic_DNA"/>
</dbReference>
<gene>
    <name evidence="1" type="ORF">NBRC3257_0942</name>
</gene>
<name>A0ABQ0IUQ0_GLUTH</name>
<protein>
    <submittedName>
        <fullName evidence="1">Uncharacterized protein</fullName>
    </submittedName>
</protein>
<reference evidence="1 2" key="1">
    <citation type="submission" date="2013-08" db="EMBL/GenBank/DDBJ databases">
        <title>Gluconobacter thailandicus NBRC 3257 whole genome sequence.</title>
        <authorList>
            <person name="Matsutani M."/>
            <person name="Yakushi T."/>
            <person name="Matsushita K."/>
        </authorList>
    </citation>
    <scope>NUCLEOTIDE SEQUENCE [LARGE SCALE GENOMIC DNA]</scope>
    <source>
        <strain evidence="1 2">NBRC 3257</strain>
    </source>
</reference>
<keyword evidence="2" id="KW-1185">Reference proteome</keyword>